<dbReference type="EMBL" id="BAAANS010000041">
    <property type="protein sequence ID" value="GAA2111760.1"/>
    <property type="molecule type" value="Genomic_DNA"/>
</dbReference>
<protein>
    <submittedName>
        <fullName evidence="1">Uncharacterized protein</fullName>
    </submittedName>
</protein>
<dbReference type="Proteomes" id="UP001500897">
    <property type="component" value="Unassembled WGS sequence"/>
</dbReference>
<reference evidence="1 2" key="1">
    <citation type="journal article" date="2019" name="Int. J. Syst. Evol. Microbiol.">
        <title>The Global Catalogue of Microorganisms (GCM) 10K type strain sequencing project: providing services to taxonomists for standard genome sequencing and annotation.</title>
        <authorList>
            <consortium name="The Broad Institute Genomics Platform"/>
            <consortium name="The Broad Institute Genome Sequencing Center for Infectious Disease"/>
            <person name="Wu L."/>
            <person name="Ma J."/>
        </authorList>
    </citation>
    <scope>NUCLEOTIDE SEQUENCE [LARGE SCALE GENOMIC DNA]</scope>
    <source>
        <strain evidence="1 2">JCM 14559</strain>
    </source>
</reference>
<keyword evidence="2" id="KW-1185">Reference proteome</keyword>
<evidence type="ECO:0000313" key="2">
    <source>
        <dbReference type="Proteomes" id="UP001500897"/>
    </source>
</evidence>
<name>A0ABN2XII9_9ACTN</name>
<accession>A0ABN2XII9</accession>
<organism evidence="1 2">
    <name type="scientific">Kitasatospora saccharophila</name>
    <dbReference type="NCBI Taxonomy" id="407973"/>
    <lineage>
        <taxon>Bacteria</taxon>
        <taxon>Bacillati</taxon>
        <taxon>Actinomycetota</taxon>
        <taxon>Actinomycetes</taxon>
        <taxon>Kitasatosporales</taxon>
        <taxon>Streptomycetaceae</taxon>
        <taxon>Kitasatospora</taxon>
    </lineage>
</organism>
<proteinExistence type="predicted"/>
<evidence type="ECO:0000313" key="1">
    <source>
        <dbReference type="EMBL" id="GAA2111760.1"/>
    </source>
</evidence>
<sequence>MTARPGTAPPTDGGGRIQWLEHGVNVGHAVYGGIHIHSTPATAAPPGRRPTPALPVPLPVLRTAGLRSALQRLSLACARAAQALSTAGPDPVGEENR</sequence>
<gene>
    <name evidence="1" type="ORF">GCM10009759_54040</name>
</gene>
<comment type="caution">
    <text evidence="1">The sequence shown here is derived from an EMBL/GenBank/DDBJ whole genome shotgun (WGS) entry which is preliminary data.</text>
</comment>